<dbReference type="InterPro" id="IPR029057">
    <property type="entry name" value="PRTase-like"/>
</dbReference>
<protein>
    <submittedName>
        <fullName evidence="4">ComF family protein</fullName>
    </submittedName>
</protein>
<evidence type="ECO:0000259" key="3">
    <source>
        <dbReference type="Pfam" id="PF18912"/>
    </source>
</evidence>
<feature type="domain" description="Phosphoribosyltransferase" evidence="2">
    <location>
        <begin position="123"/>
        <end position="215"/>
    </location>
</feature>
<dbReference type="SUPFAM" id="SSF53271">
    <property type="entry name" value="PRTase-like"/>
    <property type="match status" value="1"/>
</dbReference>
<gene>
    <name evidence="4" type="ORF">H9714_01790</name>
</gene>
<evidence type="ECO:0000313" key="4">
    <source>
        <dbReference type="EMBL" id="HJB56264.1"/>
    </source>
</evidence>
<proteinExistence type="inferred from homology"/>
<evidence type="ECO:0000259" key="2">
    <source>
        <dbReference type="Pfam" id="PF00156"/>
    </source>
</evidence>
<dbReference type="EMBL" id="DWYC01000018">
    <property type="protein sequence ID" value="HJB56264.1"/>
    <property type="molecule type" value="Genomic_DNA"/>
</dbReference>
<dbReference type="InterPro" id="IPR051910">
    <property type="entry name" value="ComF/GntX_DNA_util-trans"/>
</dbReference>
<reference evidence="4" key="1">
    <citation type="journal article" date="2021" name="PeerJ">
        <title>Extensive microbial diversity within the chicken gut microbiome revealed by metagenomics and culture.</title>
        <authorList>
            <person name="Gilroy R."/>
            <person name="Ravi A."/>
            <person name="Getino M."/>
            <person name="Pursley I."/>
            <person name="Horton D.L."/>
            <person name="Alikhan N.F."/>
            <person name="Baker D."/>
            <person name="Gharbi K."/>
            <person name="Hall N."/>
            <person name="Watson M."/>
            <person name="Adriaenssens E.M."/>
            <person name="Foster-Nyarko E."/>
            <person name="Jarju S."/>
            <person name="Secka A."/>
            <person name="Antonio M."/>
            <person name="Oren A."/>
            <person name="Chaudhuri R.R."/>
            <person name="La Ragione R."/>
            <person name="Hildebrand F."/>
            <person name="Pallen M.J."/>
        </authorList>
    </citation>
    <scope>NUCLEOTIDE SEQUENCE</scope>
    <source>
        <strain evidence="4">CHK189-11263</strain>
    </source>
</reference>
<dbReference type="Pfam" id="PF00156">
    <property type="entry name" value="Pribosyltran"/>
    <property type="match status" value="1"/>
</dbReference>
<accession>A0A9D2S4Y7</accession>
<name>A0A9D2S4Y7_9FIRM</name>
<comment type="caution">
    <text evidence="4">The sequence shown here is derived from an EMBL/GenBank/DDBJ whole genome shotgun (WGS) entry which is preliminary data.</text>
</comment>
<sequence length="217" mass="24007">MNLWTGVLDLLFPPKCVFCGQLLPDGEREVCSACRRELPWLSGPAAEQTPEWVDLAVSPLRYEGKVRESFHRYKFGGQTSYAGAYAALMAPCVEEHLAGRFEVITWAPLSARRRRERGYDQAELLARALSRRLGVPAQALLVKTRHTAAQSGLEEAAARRANARDAYRCPHPERAAGRRLLLVDDIITSGATSSECARILRQNGAKAVFCATLARAR</sequence>
<comment type="similarity">
    <text evidence="1">Belongs to the ComF/GntX family.</text>
</comment>
<evidence type="ECO:0000313" key="5">
    <source>
        <dbReference type="Proteomes" id="UP000824208"/>
    </source>
</evidence>
<feature type="domain" description="Double zinc ribbon" evidence="3">
    <location>
        <begin position="7"/>
        <end position="45"/>
    </location>
</feature>
<evidence type="ECO:0000256" key="1">
    <source>
        <dbReference type="ARBA" id="ARBA00008007"/>
    </source>
</evidence>
<dbReference type="AlphaFoldDB" id="A0A9D2S4Y7"/>
<dbReference type="Gene3D" id="3.40.50.2020">
    <property type="match status" value="1"/>
</dbReference>
<organism evidence="4 5">
    <name type="scientific">Candidatus Flavonifractor intestinipullorum</name>
    <dbReference type="NCBI Taxonomy" id="2838587"/>
    <lineage>
        <taxon>Bacteria</taxon>
        <taxon>Bacillati</taxon>
        <taxon>Bacillota</taxon>
        <taxon>Clostridia</taxon>
        <taxon>Eubacteriales</taxon>
        <taxon>Oscillospiraceae</taxon>
        <taxon>Flavonifractor</taxon>
    </lineage>
</organism>
<dbReference type="InterPro" id="IPR000836">
    <property type="entry name" value="PRTase_dom"/>
</dbReference>
<dbReference type="CDD" id="cd06223">
    <property type="entry name" value="PRTases_typeI"/>
    <property type="match status" value="1"/>
</dbReference>
<dbReference type="PANTHER" id="PTHR47505:SF1">
    <property type="entry name" value="DNA UTILIZATION PROTEIN YHGH"/>
    <property type="match status" value="1"/>
</dbReference>
<dbReference type="InterPro" id="IPR044005">
    <property type="entry name" value="DZR_2"/>
</dbReference>
<dbReference type="Pfam" id="PF18912">
    <property type="entry name" value="DZR_2"/>
    <property type="match status" value="1"/>
</dbReference>
<dbReference type="Proteomes" id="UP000824208">
    <property type="component" value="Unassembled WGS sequence"/>
</dbReference>
<reference evidence="4" key="2">
    <citation type="submission" date="2021-04" db="EMBL/GenBank/DDBJ databases">
        <authorList>
            <person name="Gilroy R."/>
        </authorList>
    </citation>
    <scope>NUCLEOTIDE SEQUENCE</scope>
    <source>
        <strain evidence="4">CHK189-11263</strain>
    </source>
</reference>
<dbReference type="PANTHER" id="PTHR47505">
    <property type="entry name" value="DNA UTILIZATION PROTEIN YHGH"/>
    <property type="match status" value="1"/>
</dbReference>